<dbReference type="EC" id="2.7.13.3" evidence="3"/>
<comment type="subcellular location">
    <subcellularLocation>
        <location evidence="2">Cell membrane</location>
        <topology evidence="2">Multi-pass membrane protein</topology>
    </subcellularLocation>
</comment>
<feature type="transmembrane region" description="Helical" evidence="9">
    <location>
        <begin position="124"/>
        <end position="144"/>
    </location>
</feature>
<keyword evidence="4" id="KW-1003">Cell membrane</keyword>
<dbReference type="Pfam" id="PF02518">
    <property type="entry name" value="HATPase_c"/>
    <property type="match status" value="1"/>
</dbReference>
<reference evidence="11 12" key="1">
    <citation type="submission" date="2018-04" db="EMBL/GenBank/DDBJ databases">
        <title>Pararhodobacter oceanense sp. nov., isolated from marine intertidal sediment.</title>
        <authorList>
            <person name="Wang X.-L."/>
            <person name="Du Z.-J."/>
        </authorList>
    </citation>
    <scope>NUCLEOTIDE SEQUENCE [LARGE SCALE GENOMIC DNA]</scope>
    <source>
        <strain evidence="11 12">AM505</strain>
    </source>
</reference>
<dbReference type="PANTHER" id="PTHR44936">
    <property type="entry name" value="SENSOR PROTEIN CREC"/>
    <property type="match status" value="1"/>
</dbReference>
<dbReference type="Pfam" id="PF00512">
    <property type="entry name" value="HisKA"/>
    <property type="match status" value="1"/>
</dbReference>
<dbReference type="SMART" id="SM00388">
    <property type="entry name" value="HisKA"/>
    <property type="match status" value="1"/>
</dbReference>
<keyword evidence="8" id="KW-0067">ATP-binding</keyword>
<evidence type="ECO:0000256" key="4">
    <source>
        <dbReference type="ARBA" id="ARBA00022475"/>
    </source>
</evidence>
<dbReference type="NCBIfam" id="NF033792">
    <property type="entry name" value="ActS_PrrB_HisK"/>
    <property type="match status" value="1"/>
</dbReference>
<evidence type="ECO:0000256" key="6">
    <source>
        <dbReference type="ARBA" id="ARBA00022741"/>
    </source>
</evidence>
<evidence type="ECO:0000256" key="7">
    <source>
        <dbReference type="ARBA" id="ARBA00022777"/>
    </source>
</evidence>
<dbReference type="SUPFAM" id="SSF47384">
    <property type="entry name" value="Homodimeric domain of signal transducing histidine kinase"/>
    <property type="match status" value="1"/>
</dbReference>
<keyword evidence="9" id="KW-1133">Transmembrane helix</keyword>
<dbReference type="NCBIfam" id="NF045988">
    <property type="entry name" value="HisKinRegBRhodob"/>
    <property type="match status" value="1"/>
</dbReference>
<evidence type="ECO:0000256" key="2">
    <source>
        <dbReference type="ARBA" id="ARBA00004651"/>
    </source>
</evidence>
<dbReference type="InterPro" id="IPR036097">
    <property type="entry name" value="HisK_dim/P_sf"/>
</dbReference>
<dbReference type="GO" id="GO:0005886">
    <property type="term" value="C:plasma membrane"/>
    <property type="evidence" value="ECO:0007669"/>
    <property type="project" value="UniProtKB-SubCell"/>
</dbReference>
<evidence type="ECO:0000256" key="1">
    <source>
        <dbReference type="ARBA" id="ARBA00000085"/>
    </source>
</evidence>
<comment type="catalytic activity">
    <reaction evidence="1">
        <text>ATP + protein L-histidine = ADP + protein N-phospho-L-histidine.</text>
        <dbReference type="EC" id="2.7.13.3"/>
    </reaction>
</comment>
<evidence type="ECO:0000259" key="10">
    <source>
        <dbReference type="PROSITE" id="PS50109"/>
    </source>
</evidence>
<feature type="transmembrane region" description="Helical" evidence="9">
    <location>
        <begin position="165"/>
        <end position="182"/>
    </location>
</feature>
<keyword evidence="12" id="KW-1185">Reference proteome</keyword>
<feature type="transmembrane region" description="Helical" evidence="9">
    <location>
        <begin position="26"/>
        <end position="43"/>
    </location>
</feature>
<dbReference type="InterPro" id="IPR050980">
    <property type="entry name" value="2C_sensor_his_kinase"/>
</dbReference>
<keyword evidence="5" id="KW-0808">Transferase</keyword>
<dbReference type="GO" id="GO:0005524">
    <property type="term" value="F:ATP binding"/>
    <property type="evidence" value="ECO:0007669"/>
    <property type="project" value="UniProtKB-KW"/>
</dbReference>
<dbReference type="Gene3D" id="3.30.565.10">
    <property type="entry name" value="Histidine kinase-like ATPase, C-terminal domain"/>
    <property type="match status" value="1"/>
</dbReference>
<feature type="domain" description="Histidine kinase" evidence="10">
    <location>
        <begin position="218"/>
        <end position="440"/>
    </location>
</feature>
<dbReference type="EMBL" id="QDKM01000005">
    <property type="protein sequence ID" value="PVH28370.1"/>
    <property type="molecule type" value="Genomic_DNA"/>
</dbReference>
<evidence type="ECO:0000256" key="8">
    <source>
        <dbReference type="ARBA" id="ARBA00022840"/>
    </source>
</evidence>
<dbReference type="InterPro" id="IPR036890">
    <property type="entry name" value="HATPase_C_sf"/>
</dbReference>
<dbReference type="InterPro" id="IPR003594">
    <property type="entry name" value="HATPase_dom"/>
</dbReference>
<dbReference type="AlphaFoldDB" id="A0A2T8HSF3"/>
<evidence type="ECO:0000313" key="11">
    <source>
        <dbReference type="EMBL" id="PVH28370.1"/>
    </source>
</evidence>
<dbReference type="PANTHER" id="PTHR44936:SF10">
    <property type="entry name" value="SENSOR PROTEIN RSTB"/>
    <property type="match status" value="1"/>
</dbReference>
<name>A0A2T8HSF3_9RHOB</name>
<keyword evidence="9" id="KW-0812">Transmembrane</keyword>
<proteinExistence type="predicted"/>
<feature type="transmembrane region" description="Helical" evidence="9">
    <location>
        <begin position="49"/>
        <end position="72"/>
    </location>
</feature>
<evidence type="ECO:0000256" key="9">
    <source>
        <dbReference type="SAM" id="Phobius"/>
    </source>
</evidence>
<dbReference type="PROSITE" id="PS50109">
    <property type="entry name" value="HIS_KIN"/>
    <property type="match status" value="1"/>
</dbReference>
<keyword evidence="6" id="KW-0547">Nucleotide-binding</keyword>
<dbReference type="OrthoDB" id="9785252at2"/>
<gene>
    <name evidence="11" type="ORF">DDE20_12380</name>
</gene>
<evidence type="ECO:0000256" key="5">
    <source>
        <dbReference type="ARBA" id="ARBA00022679"/>
    </source>
</evidence>
<comment type="caution">
    <text evidence="11">The sequence shown here is derived from an EMBL/GenBank/DDBJ whole genome shotgun (WGS) entry which is preliminary data.</text>
</comment>
<dbReference type="InterPro" id="IPR003661">
    <property type="entry name" value="HisK_dim/P_dom"/>
</dbReference>
<dbReference type="InterPro" id="IPR005467">
    <property type="entry name" value="His_kinase_dom"/>
</dbReference>
<accession>A0A2T8HSF3</accession>
<keyword evidence="7 11" id="KW-0418">Kinase</keyword>
<dbReference type="InterPro" id="IPR047770">
    <property type="entry name" value="RegB"/>
</dbReference>
<dbReference type="RefSeq" id="WP_116558820.1">
    <property type="nucleotide sequence ID" value="NZ_QDKM01000005.1"/>
</dbReference>
<evidence type="ECO:0000256" key="3">
    <source>
        <dbReference type="ARBA" id="ARBA00012438"/>
    </source>
</evidence>
<dbReference type="CDD" id="cd00082">
    <property type="entry name" value="HisKA"/>
    <property type="match status" value="1"/>
</dbReference>
<dbReference type="SMART" id="SM00387">
    <property type="entry name" value="HATPase_c"/>
    <property type="match status" value="1"/>
</dbReference>
<dbReference type="Gene3D" id="1.10.287.130">
    <property type="match status" value="1"/>
</dbReference>
<protein>
    <recommendedName>
        <fullName evidence="3">histidine kinase</fullName>
        <ecNumber evidence="3">2.7.13.3</ecNumber>
    </recommendedName>
</protein>
<keyword evidence="9" id="KW-0472">Membrane</keyword>
<dbReference type="Proteomes" id="UP000245911">
    <property type="component" value="Unassembled WGS sequence"/>
</dbReference>
<dbReference type="GO" id="GO:0000155">
    <property type="term" value="F:phosphorelay sensor kinase activity"/>
    <property type="evidence" value="ECO:0007669"/>
    <property type="project" value="InterPro"/>
</dbReference>
<dbReference type="SUPFAM" id="SSF55874">
    <property type="entry name" value="ATPase domain of HSP90 chaperone/DNA topoisomerase II/histidine kinase"/>
    <property type="match status" value="1"/>
</dbReference>
<sequence length="458" mass="50433">MTIEKQGLMNRETQGHWVRLETLTRVRWLAVAGQITALLVAYYGLELQFSLVFCLAVVGASALTNLLSRFVYPRIKRLSDSETLLTLAFDAAQLSLLLFLTGGLNNPFALMLVAPVTISATALQLRSTVILGVLTFVLASLLAVSFEPLRLRDGSILELPDLFRFGFWLALVVGIAFTSLYSRSIAAEKHKLAEALLAMRLALAREQTLTDLGGVVAAAAHELGTPLATIKLVSAELIDALGDTPELVEDAQLIREQADRCRTILRSMGQAGKDDMHVRHAPLEVIISDAAAPHIERGIAFTFDPLNPDYPESMPQILRRPEIIHGLRNLIQNAVDFADSRVWVEADWTDSQIRLRIIDDGPGYPANLLKRIGEPYLRDRRSDRRPEYEGMGLGLFIAKTLLERTGAEVFFANDTGTQPPRGYTGEKLGATAQVTWPRSAIEADPRSALGENLRFPTG</sequence>
<evidence type="ECO:0000313" key="12">
    <source>
        <dbReference type="Proteomes" id="UP000245911"/>
    </source>
</evidence>
<organism evidence="11 12">
    <name type="scientific">Pararhodobacter oceanensis</name>
    <dbReference type="NCBI Taxonomy" id="2172121"/>
    <lineage>
        <taxon>Bacteria</taxon>
        <taxon>Pseudomonadati</taxon>
        <taxon>Pseudomonadota</taxon>
        <taxon>Alphaproteobacteria</taxon>
        <taxon>Rhodobacterales</taxon>
        <taxon>Paracoccaceae</taxon>
        <taxon>Pararhodobacter</taxon>
    </lineage>
</organism>